<dbReference type="InterPro" id="IPR027417">
    <property type="entry name" value="P-loop_NTPase"/>
</dbReference>
<dbReference type="STRING" id="679926.Mpet_1110"/>
<dbReference type="HOGENOM" id="CLU_121268_1_0_2"/>
<dbReference type="KEGG" id="mpi:Mpet_1110"/>
<dbReference type="eggNOG" id="arCOG02452">
    <property type="taxonomic scope" value="Archaea"/>
</dbReference>
<proteinExistence type="predicted"/>
<evidence type="ECO:0000313" key="1">
    <source>
        <dbReference type="EMBL" id="ADN35876.1"/>
    </source>
</evidence>
<accession>E1RCX6</accession>
<dbReference type="AlphaFoldDB" id="E1RCX6"/>
<dbReference type="Proteomes" id="UP000006565">
    <property type="component" value="Chromosome"/>
</dbReference>
<gene>
    <name evidence="1" type="ordered locus">Mpet_1110</name>
</gene>
<name>E1RCX6_METP4</name>
<dbReference type="Gene3D" id="3.40.50.300">
    <property type="entry name" value="P-loop containing nucleotide triphosphate hydrolases"/>
    <property type="match status" value="1"/>
</dbReference>
<reference evidence="1 2" key="1">
    <citation type="journal article" date="2010" name="Stand. Genomic Sci.">
        <title>Complete genome sequence of Methanoplanus petrolearius type strain (SEBR 4847).</title>
        <authorList>
            <person name="Brambilla E."/>
            <person name="Djao O.D."/>
            <person name="Daligault H."/>
            <person name="Lapidus A."/>
            <person name="Lucas S."/>
            <person name="Hammon N."/>
            <person name="Nolan M."/>
            <person name="Tice H."/>
            <person name="Cheng J.F."/>
            <person name="Han C."/>
            <person name="Tapia R."/>
            <person name="Goodwin L."/>
            <person name="Pitluck S."/>
            <person name="Liolios K."/>
            <person name="Ivanova N."/>
            <person name="Mavromatis K."/>
            <person name="Mikhailova N."/>
            <person name="Pati A."/>
            <person name="Chen A."/>
            <person name="Palaniappan K."/>
            <person name="Land M."/>
            <person name="Hauser L."/>
            <person name="Chang Y.J."/>
            <person name="Jeffries C.D."/>
            <person name="Rohde M."/>
            <person name="Spring S."/>
            <person name="Sikorski J."/>
            <person name="Goker M."/>
            <person name="Woyke T."/>
            <person name="Bristow J."/>
            <person name="Eisen J.A."/>
            <person name="Markowitz V."/>
            <person name="Hugenholtz P."/>
            <person name="Kyrpides N.C."/>
            <person name="Klenk H.P."/>
        </authorList>
    </citation>
    <scope>NUCLEOTIDE SEQUENCE [LARGE SCALE GENOMIC DNA]</scope>
    <source>
        <strain evidence="2">DSM 11571 / OCM 486 / SEBR 4847</strain>
    </source>
</reference>
<protein>
    <recommendedName>
        <fullName evidence="3">KaiC-like domain-containing protein</fullName>
    </recommendedName>
</protein>
<sequence length="186" mass="21097">MEFKMGEDNKKIILALSPSRTYRENNLAMLKEVQKRDELRTIIICLNQPQSFLMDFYGKNGIDMNRVFFVDAITKYATGSAPKNIENCLFVSRPGDLTSMSIAVTSVINKFKNDKIIIFLDSVNALLIHTNSVNLTKFIHFIISKLRVLNISGIFLAVEKGLDPILLNQIMLFADEMVEFPDGSQQ</sequence>
<organism evidence="1 2">
    <name type="scientific">Methanolacinia petrolearia (strain DSM 11571 / OCM 486 / SEBR 4847)</name>
    <name type="common">Methanoplanus petrolearius</name>
    <dbReference type="NCBI Taxonomy" id="679926"/>
    <lineage>
        <taxon>Archaea</taxon>
        <taxon>Methanobacteriati</taxon>
        <taxon>Methanobacteriota</taxon>
        <taxon>Stenosarchaea group</taxon>
        <taxon>Methanomicrobia</taxon>
        <taxon>Methanomicrobiales</taxon>
        <taxon>Methanomicrobiaceae</taxon>
        <taxon>Methanolacinia</taxon>
    </lineage>
</organism>
<keyword evidence="2" id="KW-1185">Reference proteome</keyword>
<evidence type="ECO:0000313" key="2">
    <source>
        <dbReference type="Proteomes" id="UP000006565"/>
    </source>
</evidence>
<dbReference type="EMBL" id="CP002117">
    <property type="protein sequence ID" value="ADN35876.1"/>
    <property type="molecule type" value="Genomic_DNA"/>
</dbReference>
<evidence type="ECO:0008006" key="3">
    <source>
        <dbReference type="Google" id="ProtNLM"/>
    </source>
</evidence>